<dbReference type="EMBL" id="BARS01007541">
    <property type="protein sequence ID" value="GAF67354.1"/>
    <property type="molecule type" value="Genomic_DNA"/>
</dbReference>
<evidence type="ECO:0000313" key="1">
    <source>
        <dbReference type="EMBL" id="GAF67354.1"/>
    </source>
</evidence>
<feature type="non-terminal residue" evidence="1">
    <location>
        <position position="1"/>
    </location>
</feature>
<proteinExistence type="predicted"/>
<gene>
    <name evidence="1" type="ORF">S01H1_14495</name>
</gene>
<comment type="caution">
    <text evidence="1">The sequence shown here is derived from an EMBL/GenBank/DDBJ whole genome shotgun (WGS) entry which is preliminary data.</text>
</comment>
<protein>
    <submittedName>
        <fullName evidence="1">Uncharacterized protein</fullName>
    </submittedName>
</protein>
<name>X0REJ0_9ZZZZ</name>
<dbReference type="AlphaFoldDB" id="X0REJ0"/>
<reference evidence="1" key="1">
    <citation type="journal article" date="2014" name="Front. Microbiol.">
        <title>High frequency of phylogenetically diverse reductive dehalogenase-homologous genes in deep subseafloor sedimentary metagenomes.</title>
        <authorList>
            <person name="Kawai M."/>
            <person name="Futagami T."/>
            <person name="Toyoda A."/>
            <person name="Takaki Y."/>
            <person name="Nishi S."/>
            <person name="Hori S."/>
            <person name="Arai W."/>
            <person name="Tsubouchi T."/>
            <person name="Morono Y."/>
            <person name="Uchiyama I."/>
            <person name="Ito T."/>
            <person name="Fujiyama A."/>
            <person name="Inagaki F."/>
            <person name="Takami H."/>
        </authorList>
    </citation>
    <scope>NUCLEOTIDE SEQUENCE</scope>
    <source>
        <strain evidence="1">Expedition CK06-06</strain>
    </source>
</reference>
<organism evidence="1">
    <name type="scientific">marine sediment metagenome</name>
    <dbReference type="NCBI Taxonomy" id="412755"/>
    <lineage>
        <taxon>unclassified sequences</taxon>
        <taxon>metagenomes</taxon>
        <taxon>ecological metagenomes</taxon>
    </lineage>
</organism>
<sequence length="78" mass="8860">KHTKTERPSELLGRIEQLKLTNHKLLISHDALVEALKKLYSIRSRISGCQDPECSICKENKEVFEQVEQALADAKGDK</sequence>
<accession>X0REJ0</accession>